<feature type="transmembrane region" description="Helical" evidence="1">
    <location>
        <begin position="121"/>
        <end position="144"/>
    </location>
</feature>
<dbReference type="AlphaFoldDB" id="A0AAD9NG65"/>
<dbReference type="EMBL" id="JAODUP010000028">
    <property type="protein sequence ID" value="KAK2167408.1"/>
    <property type="molecule type" value="Genomic_DNA"/>
</dbReference>
<evidence type="ECO:0000313" key="3">
    <source>
        <dbReference type="Proteomes" id="UP001208570"/>
    </source>
</evidence>
<feature type="transmembrane region" description="Helical" evidence="1">
    <location>
        <begin position="72"/>
        <end position="90"/>
    </location>
</feature>
<evidence type="ECO:0000256" key="1">
    <source>
        <dbReference type="SAM" id="Phobius"/>
    </source>
</evidence>
<feature type="transmembrane region" description="Helical" evidence="1">
    <location>
        <begin position="96"/>
        <end position="116"/>
    </location>
</feature>
<reference evidence="2" key="1">
    <citation type="journal article" date="2023" name="Mol. Biol. Evol.">
        <title>Third-Generation Sequencing Reveals the Adaptive Role of the Epigenome in Three Deep-Sea Polychaetes.</title>
        <authorList>
            <person name="Perez M."/>
            <person name="Aroh O."/>
            <person name="Sun Y."/>
            <person name="Lan Y."/>
            <person name="Juniper S.K."/>
            <person name="Young C.R."/>
            <person name="Angers B."/>
            <person name="Qian P.Y."/>
        </authorList>
    </citation>
    <scope>NUCLEOTIDE SEQUENCE</scope>
    <source>
        <strain evidence="2">P08H-3</strain>
    </source>
</reference>
<feature type="transmembrane region" description="Helical" evidence="1">
    <location>
        <begin position="46"/>
        <end position="65"/>
    </location>
</feature>
<keyword evidence="3" id="KW-1185">Reference proteome</keyword>
<organism evidence="2 3">
    <name type="scientific">Paralvinella palmiformis</name>
    <dbReference type="NCBI Taxonomy" id="53620"/>
    <lineage>
        <taxon>Eukaryota</taxon>
        <taxon>Metazoa</taxon>
        <taxon>Spiralia</taxon>
        <taxon>Lophotrochozoa</taxon>
        <taxon>Annelida</taxon>
        <taxon>Polychaeta</taxon>
        <taxon>Sedentaria</taxon>
        <taxon>Canalipalpata</taxon>
        <taxon>Terebellida</taxon>
        <taxon>Terebelliformia</taxon>
        <taxon>Alvinellidae</taxon>
        <taxon>Paralvinella</taxon>
    </lineage>
</organism>
<name>A0AAD9NG65_9ANNE</name>
<evidence type="ECO:0000313" key="2">
    <source>
        <dbReference type="EMBL" id="KAK2167408.1"/>
    </source>
</evidence>
<dbReference type="Proteomes" id="UP001208570">
    <property type="component" value="Unassembled WGS sequence"/>
</dbReference>
<dbReference type="SUPFAM" id="SSF57302">
    <property type="entry name" value="Snake toxin-like"/>
    <property type="match status" value="1"/>
</dbReference>
<proteinExistence type="predicted"/>
<comment type="caution">
    <text evidence="2">The sequence shown here is derived from an EMBL/GenBank/DDBJ whole genome shotgun (WGS) entry which is preliminary data.</text>
</comment>
<accession>A0AAD9NG65</accession>
<dbReference type="CDD" id="cd00117">
    <property type="entry name" value="TFP"/>
    <property type="match status" value="1"/>
</dbReference>
<keyword evidence="1" id="KW-0472">Membrane</keyword>
<keyword evidence="1" id="KW-1133">Transmembrane helix</keyword>
<dbReference type="InterPro" id="IPR045860">
    <property type="entry name" value="Snake_toxin-like_sf"/>
</dbReference>
<sequence>MFIGVDTLLLFSVMFIRADTLLFSVFIGADTLLLFPVIFISVDTLLLFPVIFISVDTLLLFPVIFISVDTLLLFPVILIGVDALLIPVIFIDVDKLLWFSVMFIGADTLLFSVAFIRTDSLLFSIMFIGVGCTGVRCYWCVYVSKNSDSQSSCSDPWPWYRETFGDMYKPPTRNCHFSDVCMRRGLCCKRYYNKPHVRDGMVGASLEHRLLDDQRGRRYCVPLYQAGHPLRVSTSDLCRVNKIVITNANGDNSVVRTCGSPCNESSSSTTTTTCCHGDLCNHSYRLSPTLITMAATVIVTRVVGFL</sequence>
<feature type="transmembrane region" description="Helical" evidence="1">
    <location>
        <begin position="21"/>
        <end position="40"/>
    </location>
</feature>
<keyword evidence="1" id="KW-0812">Transmembrane</keyword>
<protein>
    <submittedName>
        <fullName evidence="2">Uncharacterized protein</fullName>
    </submittedName>
</protein>
<gene>
    <name evidence="2" type="ORF">LSH36_28g05012</name>
</gene>